<gene>
    <name evidence="1" type="primary">AlNc14C74G5033</name>
    <name evidence="1" type="ORF">ALNC14_057550</name>
</gene>
<organism evidence="1">
    <name type="scientific">Albugo laibachii Nc14</name>
    <dbReference type="NCBI Taxonomy" id="890382"/>
    <lineage>
        <taxon>Eukaryota</taxon>
        <taxon>Sar</taxon>
        <taxon>Stramenopiles</taxon>
        <taxon>Oomycota</taxon>
        <taxon>Peronosporomycetes</taxon>
        <taxon>Albuginales</taxon>
        <taxon>Albuginaceae</taxon>
        <taxon>Albugo</taxon>
    </lineage>
</organism>
<proteinExistence type="predicted"/>
<evidence type="ECO:0000313" key="1">
    <source>
        <dbReference type="EMBL" id="CCA19612.1"/>
    </source>
</evidence>
<dbReference type="HOGENOM" id="CLU_1941990_0_0_1"/>
<protein>
    <submittedName>
        <fullName evidence="1">AlNc14C74G5033 protein</fullName>
    </submittedName>
</protein>
<sequence>MNVKNGRSQRSSLQSRPIKEESLGSLSKYTETLKLLKRLCYGKHIIRTAVCEPIVIADCYVHVIYVTCDLRSIYVPTYITVVLPLRLKASSVGQFVSLASNPSIPLIVDQPLLVYSMRGRNLILGQFDTC</sequence>
<accession>F0WEI0</accession>
<dbReference type="AlphaFoldDB" id="F0WEI0"/>
<reference evidence="1" key="2">
    <citation type="submission" date="2011-02" db="EMBL/GenBank/DDBJ databases">
        <authorList>
            <person name="MacLean D."/>
        </authorList>
    </citation>
    <scope>NUCLEOTIDE SEQUENCE</scope>
</reference>
<name>F0WEI0_9STRA</name>
<reference evidence="1" key="1">
    <citation type="journal article" date="2011" name="PLoS Biol.">
        <title>Gene gain and loss during evolution of obligate parasitism in the white rust pathogen of Arabidopsis thaliana.</title>
        <authorList>
            <person name="Kemen E."/>
            <person name="Gardiner A."/>
            <person name="Schultz-Larsen T."/>
            <person name="Kemen A.C."/>
            <person name="Balmuth A.L."/>
            <person name="Robert-Seilaniantz A."/>
            <person name="Bailey K."/>
            <person name="Holub E."/>
            <person name="Studholme D.J."/>
            <person name="Maclean D."/>
            <person name="Jones J.D."/>
        </authorList>
    </citation>
    <scope>NUCLEOTIDE SEQUENCE</scope>
</reference>
<dbReference type="EMBL" id="FR824119">
    <property type="protein sequence ID" value="CCA19612.1"/>
    <property type="molecule type" value="Genomic_DNA"/>
</dbReference>